<keyword evidence="3" id="KW-1185">Reference proteome</keyword>
<proteinExistence type="predicted"/>
<reference evidence="2" key="1">
    <citation type="submission" date="2023-08" db="EMBL/GenBank/DDBJ databases">
        <title>Reference Genome Resource for the Citrus Pathogen Phytophthora citrophthora.</title>
        <authorList>
            <person name="Moller H."/>
            <person name="Coetzee B."/>
            <person name="Rose L.J."/>
            <person name="Van Niekerk J.M."/>
        </authorList>
    </citation>
    <scope>NUCLEOTIDE SEQUENCE</scope>
    <source>
        <strain evidence="2">STE-U-9442</strain>
    </source>
</reference>
<dbReference type="AlphaFoldDB" id="A0AAD9FZW1"/>
<protein>
    <submittedName>
        <fullName evidence="2">Uncharacterized protein</fullName>
    </submittedName>
</protein>
<organism evidence="2 3">
    <name type="scientific">Phytophthora citrophthora</name>
    <dbReference type="NCBI Taxonomy" id="4793"/>
    <lineage>
        <taxon>Eukaryota</taxon>
        <taxon>Sar</taxon>
        <taxon>Stramenopiles</taxon>
        <taxon>Oomycota</taxon>
        <taxon>Peronosporomycetes</taxon>
        <taxon>Peronosporales</taxon>
        <taxon>Peronosporaceae</taxon>
        <taxon>Phytophthora</taxon>
    </lineage>
</organism>
<comment type="caution">
    <text evidence="2">The sequence shown here is derived from an EMBL/GenBank/DDBJ whole genome shotgun (WGS) entry which is preliminary data.</text>
</comment>
<dbReference type="EMBL" id="JASMQC010000049">
    <property type="protein sequence ID" value="KAK1929359.1"/>
    <property type="molecule type" value="Genomic_DNA"/>
</dbReference>
<dbReference type="EMBL" id="JASMQC010000049">
    <property type="protein sequence ID" value="KAK1929351.1"/>
    <property type="molecule type" value="Genomic_DNA"/>
</dbReference>
<accession>A0AAD9FZW1</accession>
<name>A0AAD9FZW1_9STRA</name>
<evidence type="ECO:0000313" key="2">
    <source>
        <dbReference type="EMBL" id="KAK1929359.1"/>
    </source>
</evidence>
<evidence type="ECO:0000313" key="3">
    <source>
        <dbReference type="Proteomes" id="UP001259832"/>
    </source>
</evidence>
<dbReference type="Proteomes" id="UP001259832">
    <property type="component" value="Unassembled WGS sequence"/>
</dbReference>
<gene>
    <name evidence="1" type="ORF">P3T76_015103</name>
    <name evidence="2" type="ORF">P3T76_015111</name>
</gene>
<sequence length="136" mass="14909">MQLNKAAKEVFVSTTGSTTRFPPPFQSLGPFMQHYASNRGPLGSLDTVEALATAIVDENPSLRSLSSLLPMNGNCYSLLLQNQDFRGLLRWLRKLQLVVGSCLVDAELSVKIENLFSTRLVPIQQLCSIVLGSSLK</sequence>
<evidence type="ECO:0000313" key="1">
    <source>
        <dbReference type="EMBL" id="KAK1929351.1"/>
    </source>
</evidence>